<keyword evidence="3" id="KW-1185">Reference proteome</keyword>
<protein>
    <submittedName>
        <fullName evidence="2">DUF998 domain-containing protein</fullName>
    </submittedName>
</protein>
<organism evidence="2 3">
    <name type="scientific">Pseudomonas eucalypticola</name>
    <dbReference type="NCBI Taxonomy" id="2599595"/>
    <lineage>
        <taxon>Bacteria</taxon>
        <taxon>Pseudomonadati</taxon>
        <taxon>Pseudomonadota</taxon>
        <taxon>Gammaproteobacteria</taxon>
        <taxon>Pseudomonadales</taxon>
        <taxon>Pseudomonadaceae</taxon>
        <taxon>Pseudomonas</taxon>
    </lineage>
</organism>
<keyword evidence="1" id="KW-0472">Membrane</keyword>
<feature type="transmembrane region" description="Helical" evidence="1">
    <location>
        <begin position="155"/>
        <end position="175"/>
    </location>
</feature>
<evidence type="ECO:0000313" key="3">
    <source>
        <dbReference type="Proteomes" id="UP000509568"/>
    </source>
</evidence>
<keyword evidence="1" id="KW-0812">Transmembrane</keyword>
<feature type="transmembrane region" description="Helical" evidence="1">
    <location>
        <begin position="187"/>
        <end position="204"/>
    </location>
</feature>
<dbReference type="AlphaFoldDB" id="A0A7D5DB16"/>
<dbReference type="Pfam" id="PF06197">
    <property type="entry name" value="DUF998"/>
    <property type="match status" value="1"/>
</dbReference>
<name>A0A7D5DB16_9PSED</name>
<feature type="transmembrane region" description="Helical" evidence="1">
    <location>
        <begin position="120"/>
        <end position="143"/>
    </location>
</feature>
<dbReference type="KEGG" id="pez:HWQ56_22815"/>
<sequence length="208" mass="22559">MKSFSLKPLYAAGLVIPFWMALGLLIVGSLYPGYSHFEQSMSILGAVDAPTHSLYPLFNNFPLGVLFILFGVGVYKTFPQSALGRLSGVLIMLHGLASFVTGDFSCDAGCSMDSPSTAQAVHHFGELVLPWSLVLAGAVWVWLGLRLEGFRGLAFFSMVLTLLALITIPMMAISAKNGIGFGLYQRVNYFTSAIWVAVFAVILLRRKA</sequence>
<feature type="transmembrane region" description="Helical" evidence="1">
    <location>
        <begin position="12"/>
        <end position="34"/>
    </location>
</feature>
<gene>
    <name evidence="2" type="ORF">HWQ56_22815</name>
</gene>
<evidence type="ECO:0000256" key="1">
    <source>
        <dbReference type="SAM" id="Phobius"/>
    </source>
</evidence>
<dbReference type="InterPro" id="IPR009339">
    <property type="entry name" value="DUF998"/>
</dbReference>
<feature type="transmembrane region" description="Helical" evidence="1">
    <location>
        <begin position="82"/>
        <end position="100"/>
    </location>
</feature>
<reference evidence="2 3" key="1">
    <citation type="submission" date="2020-06" db="EMBL/GenBank/DDBJ databases">
        <title>Pseudomonas eucalypticola sp. nov., an endophyte of Eucalyptus dunnii leaves with biocontrol ability of eucalyptus leaf blight.</title>
        <authorList>
            <person name="Liu Y."/>
            <person name="Song Z."/>
            <person name="Zeng H."/>
            <person name="Lu M."/>
            <person name="Wang X."/>
            <person name="Lian X."/>
            <person name="Zhang Q."/>
        </authorList>
    </citation>
    <scope>NUCLEOTIDE SEQUENCE [LARGE SCALE GENOMIC DNA]</scope>
    <source>
        <strain evidence="2 3">NP-1</strain>
    </source>
</reference>
<evidence type="ECO:0000313" key="2">
    <source>
        <dbReference type="EMBL" id="QKZ07773.1"/>
    </source>
</evidence>
<dbReference type="EMBL" id="CP056030">
    <property type="protein sequence ID" value="QKZ07773.1"/>
    <property type="molecule type" value="Genomic_DNA"/>
</dbReference>
<dbReference type="Proteomes" id="UP000509568">
    <property type="component" value="Chromosome"/>
</dbReference>
<feature type="transmembrane region" description="Helical" evidence="1">
    <location>
        <begin position="54"/>
        <end position="75"/>
    </location>
</feature>
<keyword evidence="1" id="KW-1133">Transmembrane helix</keyword>
<accession>A0A7D5DB16</accession>
<proteinExistence type="predicted"/>
<dbReference type="RefSeq" id="WP_158152552.1">
    <property type="nucleotide sequence ID" value="NZ_CP056030.1"/>
</dbReference>